<dbReference type="Proteomes" id="UP001056384">
    <property type="component" value="Chromosome 1"/>
</dbReference>
<keyword evidence="3" id="KW-1185">Reference proteome</keyword>
<evidence type="ECO:0000256" key="1">
    <source>
        <dbReference type="SAM" id="MobiDB-lite"/>
    </source>
</evidence>
<name>A0A9Q9ALC7_9PEZI</name>
<reference evidence="2" key="1">
    <citation type="submission" date="2022-06" db="EMBL/GenBank/DDBJ databases">
        <title>Complete genome sequences of two strains of the flax pathogen Septoria linicola.</title>
        <authorList>
            <person name="Lapalu N."/>
            <person name="Simon A."/>
            <person name="Demenou B."/>
            <person name="Paumier D."/>
            <person name="Guillot M.-P."/>
            <person name="Gout L."/>
            <person name="Valade R."/>
        </authorList>
    </citation>
    <scope>NUCLEOTIDE SEQUENCE</scope>
    <source>
        <strain evidence="2">SE15195</strain>
    </source>
</reference>
<sequence length="272" mass="30291">MSTPQGTILPRGHPDRFKPTAPTSVQSARLKGNKRKREEEVAATAGKRQARGNGNQGSSTVETLPMALRSSRSFAHITVNIPQRGRSNVEDYLREAVRVSHQGVFKLKGAYKISKGLENPPFLMNTQDMSEADVQAYYATAIFDFGFNAYRMPEWLRRIGPANARSVANIRVTPAFIRYGDIAGEEDQDWAAVLAARRSLRNARSYFKSKTPSWPRAGVVKSSLKLEGSGEVWTSDPKTTYREWYAAQGKQVPDHSGELDLPYAFSRGWAHG</sequence>
<organism evidence="2 3">
    <name type="scientific">Septoria linicola</name>
    <dbReference type="NCBI Taxonomy" id="215465"/>
    <lineage>
        <taxon>Eukaryota</taxon>
        <taxon>Fungi</taxon>
        <taxon>Dikarya</taxon>
        <taxon>Ascomycota</taxon>
        <taxon>Pezizomycotina</taxon>
        <taxon>Dothideomycetes</taxon>
        <taxon>Dothideomycetidae</taxon>
        <taxon>Mycosphaerellales</taxon>
        <taxon>Mycosphaerellaceae</taxon>
        <taxon>Septoria</taxon>
    </lineage>
</organism>
<proteinExistence type="predicted"/>
<feature type="region of interest" description="Disordered" evidence="1">
    <location>
        <begin position="1"/>
        <end position="60"/>
    </location>
</feature>
<evidence type="ECO:0000313" key="3">
    <source>
        <dbReference type="Proteomes" id="UP001056384"/>
    </source>
</evidence>
<evidence type="ECO:0000313" key="2">
    <source>
        <dbReference type="EMBL" id="USW48565.1"/>
    </source>
</evidence>
<dbReference type="EMBL" id="CP099418">
    <property type="protein sequence ID" value="USW48565.1"/>
    <property type="molecule type" value="Genomic_DNA"/>
</dbReference>
<accession>A0A9Q9ALC7</accession>
<protein>
    <submittedName>
        <fullName evidence="2">Uncharacterized protein</fullName>
    </submittedName>
</protein>
<gene>
    <name evidence="2" type="ORF">Slin15195_G018840</name>
</gene>
<dbReference type="AlphaFoldDB" id="A0A9Q9ALC7"/>